<dbReference type="CDD" id="cd06257">
    <property type="entry name" value="DnaJ"/>
    <property type="match status" value="1"/>
</dbReference>
<sequence>MADGDDDLWDTLNLQPGASVDEVGRAFRELSKVYHPDKNSATGGEAAFRRVHRAYQVLSNETYRGFYEKYGLPGVRLAEMASDDGAEGQVALNDDRVKDLESRVRRLVRKHEELRAQRLLGLNGSFLLSSAATPATPASIFNRRFRLHYSALSYAVQVQLSERFKVSIGCASHVQSSSGSGAAKLMLAANTSVVPGTNVRTMLNVTGSSPEAELSVLRSLSPNCTVQQKLGFSRDGRHFSLQLSPWLSRTLRGGLTWNFSGDPSLSFFLNKTSLSCGHSVRFFTDLQPGVGEVGFRFKYKPVKGFSLKLSPTVARQGPGLQMTCSKASRDGLTKLHWALNVRLRGLGLRLTICRCGLRFVLPLEIWAESDGPLPASELAMAATLWAAAPFVISLLRQGWLFLSNLNSDQGSDSSAKDAKDDLAVQQEAAGQRALLAEEAARRRKEEEAVNGLMILSATYGAAIQTPAEALGRRSDGVGKRVDVTPCLMARVKNSSLQLSDAPKSRLLGFGPTEAGDAAVLEIHYQFGGRSYTQSFGEHEVVMLP</sequence>
<dbReference type="PANTHER" id="PTHR44157:SF1">
    <property type="entry name" value="DNAJ HOMOLOG SUBFAMILY C MEMBER 11"/>
    <property type="match status" value="1"/>
</dbReference>
<evidence type="ECO:0000256" key="1">
    <source>
        <dbReference type="ARBA" id="ARBA00023186"/>
    </source>
</evidence>
<dbReference type="SUPFAM" id="SSF46565">
    <property type="entry name" value="Chaperone J-domain"/>
    <property type="match status" value="1"/>
</dbReference>
<dbReference type="Proteomes" id="UP001178507">
    <property type="component" value="Unassembled WGS sequence"/>
</dbReference>
<gene>
    <name evidence="3" type="ORF">EVOR1521_LOCUS19203</name>
</gene>
<dbReference type="GO" id="GO:0042407">
    <property type="term" value="P:cristae formation"/>
    <property type="evidence" value="ECO:0007669"/>
    <property type="project" value="TreeGrafter"/>
</dbReference>
<name>A0AA36N184_9DINO</name>
<dbReference type="InterPro" id="IPR001623">
    <property type="entry name" value="DnaJ_domain"/>
</dbReference>
<reference evidence="3" key="1">
    <citation type="submission" date="2023-08" db="EMBL/GenBank/DDBJ databases">
        <authorList>
            <person name="Chen Y."/>
            <person name="Shah S."/>
            <person name="Dougan E. K."/>
            <person name="Thang M."/>
            <person name="Chan C."/>
        </authorList>
    </citation>
    <scope>NUCLEOTIDE SEQUENCE</scope>
</reference>
<dbReference type="PROSITE" id="PS50076">
    <property type="entry name" value="DNAJ_2"/>
    <property type="match status" value="1"/>
</dbReference>
<dbReference type="PRINTS" id="PR00625">
    <property type="entry name" value="JDOMAIN"/>
</dbReference>
<evidence type="ECO:0000313" key="3">
    <source>
        <dbReference type="EMBL" id="CAJ1394580.1"/>
    </source>
</evidence>
<keyword evidence="1" id="KW-0143">Chaperone</keyword>
<dbReference type="SMART" id="SM00271">
    <property type="entry name" value="DnaJ"/>
    <property type="match status" value="1"/>
</dbReference>
<dbReference type="InterPro" id="IPR018253">
    <property type="entry name" value="DnaJ_domain_CS"/>
</dbReference>
<dbReference type="InterPro" id="IPR052243">
    <property type="entry name" value="Mito_inner_membrane_organizer"/>
</dbReference>
<dbReference type="Pfam" id="PF11875">
    <property type="entry name" value="DnaJ-like_C11_C"/>
    <property type="match status" value="1"/>
</dbReference>
<protein>
    <recommendedName>
        <fullName evidence="2">J domain-containing protein</fullName>
    </recommendedName>
</protein>
<feature type="domain" description="J" evidence="2">
    <location>
        <begin position="7"/>
        <end position="71"/>
    </location>
</feature>
<organism evidence="3 4">
    <name type="scientific">Effrenium voratum</name>
    <dbReference type="NCBI Taxonomy" id="2562239"/>
    <lineage>
        <taxon>Eukaryota</taxon>
        <taxon>Sar</taxon>
        <taxon>Alveolata</taxon>
        <taxon>Dinophyceae</taxon>
        <taxon>Suessiales</taxon>
        <taxon>Symbiodiniaceae</taxon>
        <taxon>Effrenium</taxon>
    </lineage>
</organism>
<dbReference type="Gene3D" id="1.10.287.110">
    <property type="entry name" value="DnaJ domain"/>
    <property type="match status" value="1"/>
</dbReference>
<evidence type="ECO:0000259" key="2">
    <source>
        <dbReference type="PROSITE" id="PS50076"/>
    </source>
</evidence>
<dbReference type="EMBL" id="CAUJNA010002890">
    <property type="protein sequence ID" value="CAJ1394580.1"/>
    <property type="molecule type" value="Genomic_DNA"/>
</dbReference>
<dbReference type="InterPro" id="IPR024586">
    <property type="entry name" value="DnaJ-like_C11_C"/>
</dbReference>
<comment type="caution">
    <text evidence="3">The sequence shown here is derived from an EMBL/GenBank/DDBJ whole genome shotgun (WGS) entry which is preliminary data.</text>
</comment>
<keyword evidence="4" id="KW-1185">Reference proteome</keyword>
<dbReference type="InterPro" id="IPR036869">
    <property type="entry name" value="J_dom_sf"/>
</dbReference>
<accession>A0AA36N184</accession>
<evidence type="ECO:0000313" key="4">
    <source>
        <dbReference type="Proteomes" id="UP001178507"/>
    </source>
</evidence>
<dbReference type="PROSITE" id="PS00636">
    <property type="entry name" value="DNAJ_1"/>
    <property type="match status" value="1"/>
</dbReference>
<dbReference type="AlphaFoldDB" id="A0AA36N184"/>
<dbReference type="Pfam" id="PF00226">
    <property type="entry name" value="DnaJ"/>
    <property type="match status" value="1"/>
</dbReference>
<proteinExistence type="predicted"/>
<dbReference type="PANTHER" id="PTHR44157">
    <property type="entry name" value="DNAJ HOMOLOG SUBFAMILY C MEMBER 11"/>
    <property type="match status" value="1"/>
</dbReference>
<dbReference type="GO" id="GO:0005739">
    <property type="term" value="C:mitochondrion"/>
    <property type="evidence" value="ECO:0007669"/>
    <property type="project" value="GOC"/>
</dbReference>